<sequence length="290" mass="32418">MTISGWLIYQKQASVTNASYIKWMQDEAAAVGLSLTLMYVEDFAYGVTNHRLSLYYNEEHIALPTFAIMRGVDPFLSAHLEKMGITVFNNSALASIANDKARTYQFLAGLHIPMMDSIFLVPSRFSLASLPFSFPLVAKLASGRGGTDVHLVHHPNELEAIFREHFHERWVLQKCLLPYGKDVRVFIVNNEIIGAVLRSSSTQFHANVSLGGEASFYELSTEQRQLVQRILDVVTIDMAGIDFLVTENGEFIFNEIEDAVGSRSLSATSSINIVQCYMTHIAQHLHNSSL</sequence>
<reference evidence="3 4" key="1">
    <citation type="journal article" date="2012" name="J. Bacteriol.">
        <title>Genome of Bacillus macauensis ZFHKF-1, a Long-Chain-Forming Bacterium.</title>
        <authorList>
            <person name="Cai L."/>
            <person name="Zhang T."/>
        </authorList>
    </citation>
    <scope>NUCLEOTIDE SEQUENCE [LARGE SCALE GENOMIC DNA]</scope>
    <source>
        <strain evidence="3 4">ZFHKF-1</strain>
    </source>
</reference>
<dbReference type="PROSITE" id="PS50975">
    <property type="entry name" value="ATP_GRASP"/>
    <property type="match status" value="1"/>
</dbReference>
<name>I8AIP8_9BACL</name>
<proteinExistence type="predicted"/>
<dbReference type="eggNOG" id="COG0189">
    <property type="taxonomic scope" value="Bacteria"/>
</dbReference>
<dbReference type="GO" id="GO:0009432">
    <property type="term" value="P:SOS response"/>
    <property type="evidence" value="ECO:0007669"/>
    <property type="project" value="TreeGrafter"/>
</dbReference>
<evidence type="ECO:0000313" key="4">
    <source>
        <dbReference type="Proteomes" id="UP000004080"/>
    </source>
</evidence>
<dbReference type="STRING" id="1196324.A374_11415"/>
<dbReference type="AlphaFoldDB" id="I8AIP8"/>
<keyword evidence="1" id="KW-0547">Nucleotide-binding</keyword>
<dbReference type="GO" id="GO:0018169">
    <property type="term" value="F:ribosomal S6-glutamic acid ligase activity"/>
    <property type="evidence" value="ECO:0007669"/>
    <property type="project" value="TreeGrafter"/>
</dbReference>
<comment type="caution">
    <text evidence="3">The sequence shown here is derived from an EMBL/GenBank/DDBJ whole genome shotgun (WGS) entry which is preliminary data.</text>
</comment>
<dbReference type="PANTHER" id="PTHR21621">
    <property type="entry name" value="RIBOSOMAL PROTEIN S6 MODIFICATION PROTEIN"/>
    <property type="match status" value="1"/>
</dbReference>
<gene>
    <name evidence="3" type="ORF">A374_11415</name>
</gene>
<accession>I8AIP8</accession>
<dbReference type="SUPFAM" id="SSF56059">
    <property type="entry name" value="Glutathione synthetase ATP-binding domain-like"/>
    <property type="match status" value="1"/>
</dbReference>
<evidence type="ECO:0000256" key="1">
    <source>
        <dbReference type="PROSITE-ProRule" id="PRU00409"/>
    </source>
</evidence>
<feature type="domain" description="ATP-grasp" evidence="2">
    <location>
        <begin position="104"/>
        <end position="282"/>
    </location>
</feature>
<keyword evidence="1" id="KW-0067">ATP-binding</keyword>
<dbReference type="PATRIC" id="fig|1196324.3.peg.2343"/>
<dbReference type="GO" id="GO:0046872">
    <property type="term" value="F:metal ion binding"/>
    <property type="evidence" value="ECO:0007669"/>
    <property type="project" value="InterPro"/>
</dbReference>
<dbReference type="PANTHER" id="PTHR21621:SF0">
    <property type="entry name" value="BETA-CITRYLGLUTAMATE SYNTHASE B-RELATED"/>
    <property type="match status" value="1"/>
</dbReference>
<evidence type="ECO:0000313" key="3">
    <source>
        <dbReference type="EMBL" id="EIT85349.1"/>
    </source>
</evidence>
<dbReference type="GO" id="GO:0005737">
    <property type="term" value="C:cytoplasm"/>
    <property type="evidence" value="ECO:0007669"/>
    <property type="project" value="TreeGrafter"/>
</dbReference>
<dbReference type="Gene3D" id="3.30.470.20">
    <property type="entry name" value="ATP-grasp fold, B domain"/>
    <property type="match status" value="1"/>
</dbReference>
<dbReference type="InterPro" id="IPR013651">
    <property type="entry name" value="ATP-grasp_RimK-type"/>
</dbReference>
<keyword evidence="4" id="KW-1185">Reference proteome</keyword>
<dbReference type="InterPro" id="IPR011761">
    <property type="entry name" value="ATP-grasp"/>
</dbReference>
<dbReference type="EMBL" id="AKKV01000026">
    <property type="protein sequence ID" value="EIT85349.1"/>
    <property type="molecule type" value="Genomic_DNA"/>
</dbReference>
<evidence type="ECO:0000259" key="2">
    <source>
        <dbReference type="PROSITE" id="PS50975"/>
    </source>
</evidence>
<dbReference type="GO" id="GO:0005524">
    <property type="term" value="F:ATP binding"/>
    <property type="evidence" value="ECO:0007669"/>
    <property type="project" value="UniProtKB-UniRule"/>
</dbReference>
<dbReference type="Gene3D" id="3.40.50.20">
    <property type="match status" value="1"/>
</dbReference>
<dbReference type="Pfam" id="PF08443">
    <property type="entry name" value="RimK"/>
    <property type="match status" value="1"/>
</dbReference>
<protein>
    <recommendedName>
        <fullName evidence="2">ATP-grasp domain-containing protein</fullName>
    </recommendedName>
</protein>
<organism evidence="3 4">
    <name type="scientific">Fictibacillus macauensis ZFHKF-1</name>
    <dbReference type="NCBI Taxonomy" id="1196324"/>
    <lineage>
        <taxon>Bacteria</taxon>
        <taxon>Bacillati</taxon>
        <taxon>Bacillota</taxon>
        <taxon>Bacilli</taxon>
        <taxon>Bacillales</taxon>
        <taxon>Fictibacillaceae</taxon>
        <taxon>Fictibacillus</taxon>
    </lineage>
</organism>
<dbReference type="Proteomes" id="UP000004080">
    <property type="component" value="Unassembled WGS sequence"/>
</dbReference>